<protein>
    <submittedName>
        <fullName evidence="4">ShKT domain-containing protein</fullName>
    </submittedName>
</protein>
<proteinExistence type="predicted"/>
<dbReference type="Proteomes" id="UP000038040">
    <property type="component" value="Unplaced"/>
</dbReference>
<dbReference type="WBParaSite" id="DME_0001005401-mRNA-1">
    <property type="protein sequence ID" value="DME_0001005401-mRNA-1"/>
    <property type="gene ID" value="DME_0001005401"/>
</dbReference>
<evidence type="ECO:0000313" key="4">
    <source>
        <dbReference type="WBParaSite" id="DME_0001005401-mRNA-1"/>
    </source>
</evidence>
<organism evidence="2 4">
    <name type="scientific">Dracunculus medinensis</name>
    <name type="common">Guinea worm</name>
    <dbReference type="NCBI Taxonomy" id="318479"/>
    <lineage>
        <taxon>Eukaryota</taxon>
        <taxon>Metazoa</taxon>
        <taxon>Ecdysozoa</taxon>
        <taxon>Nematoda</taxon>
        <taxon>Chromadorea</taxon>
        <taxon>Rhabditida</taxon>
        <taxon>Spirurina</taxon>
        <taxon>Dracunculoidea</taxon>
        <taxon>Dracunculidae</taxon>
        <taxon>Dracunculus</taxon>
    </lineage>
</organism>
<dbReference type="AlphaFoldDB" id="A0A0N4UPZ2"/>
<gene>
    <name evidence="1" type="ORF">DME_LOCUS10833</name>
</gene>
<evidence type="ECO:0000313" key="2">
    <source>
        <dbReference type="Proteomes" id="UP000038040"/>
    </source>
</evidence>
<dbReference type="Proteomes" id="UP000274756">
    <property type="component" value="Unassembled WGS sequence"/>
</dbReference>
<reference evidence="4" key="1">
    <citation type="submission" date="2017-02" db="UniProtKB">
        <authorList>
            <consortium name="WormBaseParasite"/>
        </authorList>
    </citation>
    <scope>IDENTIFICATION</scope>
</reference>
<dbReference type="EMBL" id="UYYG01001254">
    <property type="protein sequence ID" value="VDN60860.1"/>
    <property type="molecule type" value="Genomic_DNA"/>
</dbReference>
<sequence length="117" mass="13051">MLPLRPSVHPQLCRNRDDLVGNEIFKNGDNPGDIAATLVAQANPGANYLVSQFCENVTLKSLALRECAFCCVFCCKTKHFDCSNEDAHILVDSARCAWSLSRPRRALNDMTPWEPNL</sequence>
<accession>A0A0N4UPZ2</accession>
<evidence type="ECO:0000313" key="3">
    <source>
        <dbReference type="Proteomes" id="UP000274756"/>
    </source>
</evidence>
<name>A0A0N4UPZ2_DRAME</name>
<evidence type="ECO:0000313" key="1">
    <source>
        <dbReference type="EMBL" id="VDN60860.1"/>
    </source>
</evidence>
<reference evidence="1 3" key="2">
    <citation type="submission" date="2018-11" db="EMBL/GenBank/DDBJ databases">
        <authorList>
            <consortium name="Pathogen Informatics"/>
        </authorList>
    </citation>
    <scope>NUCLEOTIDE SEQUENCE [LARGE SCALE GENOMIC DNA]</scope>
</reference>
<keyword evidence="3" id="KW-1185">Reference proteome</keyword>